<organism evidence="1 2">
    <name type="scientific">Papio anubis</name>
    <name type="common">Olive baboon</name>
    <dbReference type="NCBI Taxonomy" id="9555"/>
    <lineage>
        <taxon>Eukaryota</taxon>
        <taxon>Metazoa</taxon>
        <taxon>Chordata</taxon>
        <taxon>Craniata</taxon>
        <taxon>Vertebrata</taxon>
        <taxon>Euteleostomi</taxon>
        <taxon>Mammalia</taxon>
        <taxon>Eutheria</taxon>
        <taxon>Euarchontoglires</taxon>
        <taxon>Primates</taxon>
        <taxon>Haplorrhini</taxon>
        <taxon>Catarrhini</taxon>
        <taxon>Cercopithecidae</taxon>
        <taxon>Cercopithecinae</taxon>
        <taxon>Papio</taxon>
    </lineage>
</organism>
<evidence type="ECO:0000313" key="1">
    <source>
        <dbReference type="Ensembl" id="ENSPANP00000053086.1"/>
    </source>
</evidence>
<dbReference type="OMA" id="FSIWLEF"/>
<sequence length="80" mass="9128">LFYYLFIYLFFETESRSVAQAGVQWCNLGSLQPPPPGFKHFSCLSLLSSWDYRHASLCLANFVFLVKAGFPMLVRLVSNS</sequence>
<protein>
    <submittedName>
        <fullName evidence="1">Uncharacterized protein</fullName>
    </submittedName>
</protein>
<reference evidence="1" key="3">
    <citation type="submission" date="2025-09" db="UniProtKB">
        <authorList>
            <consortium name="Ensembl"/>
        </authorList>
    </citation>
    <scope>IDENTIFICATION</scope>
</reference>
<keyword evidence="2" id="KW-1185">Reference proteome</keyword>
<dbReference type="PANTHER" id="PTHR46254">
    <property type="entry name" value="PROTEIN GVQW1-RELATED"/>
    <property type="match status" value="1"/>
</dbReference>
<dbReference type="PANTHER" id="PTHR46254:SF6">
    <property type="entry name" value="HIGH MOBILITY GROUP AT-HOOK 2"/>
    <property type="match status" value="1"/>
</dbReference>
<dbReference type="AlphaFoldDB" id="A0A8I5NFI7"/>
<reference evidence="1 2" key="1">
    <citation type="submission" date="2012-03" db="EMBL/GenBank/DDBJ databases">
        <title>Whole Genome Assembly of Papio anubis.</title>
        <authorList>
            <person name="Liu Y.L."/>
            <person name="Abraham K.A."/>
            <person name="Akbar H.A."/>
            <person name="Ali S.A."/>
            <person name="Anosike U.A."/>
            <person name="Aqrawi P.A."/>
            <person name="Arias F.A."/>
            <person name="Attaway T.A."/>
            <person name="Awwad R.A."/>
            <person name="Babu C.B."/>
            <person name="Bandaranaike D.B."/>
            <person name="Battles P.B."/>
            <person name="Bell A.B."/>
            <person name="Beltran B.B."/>
            <person name="Berhane-Mersha D.B."/>
            <person name="Bess C.B."/>
            <person name="Bickham C.B."/>
            <person name="Bolden T.B."/>
            <person name="Carter K.C."/>
            <person name="Chau D.C."/>
            <person name="Chavez A.C."/>
            <person name="Clerc-Blankenburg K.C."/>
            <person name="Coyle M.C."/>
            <person name="Dao M.D."/>
            <person name="Davila M.L.D."/>
            <person name="Davy-Carroll L.D."/>
            <person name="Denson S.D."/>
            <person name="Dinh H.D."/>
            <person name="Fernandez S.F."/>
            <person name="Fernando P.F."/>
            <person name="Forbes L.F."/>
            <person name="Francis C.F."/>
            <person name="Francisco L.F."/>
            <person name="Fu Q.F."/>
            <person name="Garcia-Iii R.G."/>
            <person name="Garrett T.G."/>
            <person name="Gross S.G."/>
            <person name="Gubbala S.G."/>
            <person name="Hirani K.H."/>
            <person name="Hogues M.H."/>
            <person name="Hollins B.H."/>
            <person name="Jackson L.J."/>
            <person name="Javaid M.J."/>
            <person name="Jhangiani S.J."/>
            <person name="Johnson A.J."/>
            <person name="Johnson B.J."/>
            <person name="Jones J.J."/>
            <person name="Joshi V.J."/>
            <person name="Kalu J.K."/>
            <person name="Khan N.K."/>
            <person name="Korchina V.K."/>
            <person name="Kovar C.K."/>
            <person name="Lago L.L."/>
            <person name="Lara F.L."/>
            <person name="Le T.-K.L."/>
            <person name="Lee S.L."/>
            <person name="Legall-Iii F.L."/>
            <person name="Lemon S.L."/>
            <person name="Liu J.L."/>
            <person name="Liu Y.-S.L."/>
            <person name="Liyanage D.L."/>
            <person name="Lopez J.L."/>
            <person name="Lorensuhewa L.L."/>
            <person name="Mata R.M."/>
            <person name="Mathew T.M."/>
            <person name="Mercado C.M."/>
            <person name="Mercado I.M."/>
            <person name="Morales K.M."/>
            <person name="Morgan M.M."/>
            <person name="Munidasa M.M."/>
            <person name="Ngo D.N."/>
            <person name="Nguyen L.N."/>
            <person name="Nguyen T.N."/>
            <person name="Nguyen N.N."/>
            <person name="Obregon M.O."/>
            <person name="Okwuonu G.O."/>
            <person name="Ongeri F.O."/>
            <person name="Onwere C.O."/>
            <person name="Osifeso I.O."/>
            <person name="Parra A.P."/>
            <person name="Patil S.P."/>
            <person name="Perez A.P."/>
            <person name="Perez Y.P."/>
            <person name="Pham C.P."/>
            <person name="Pu L.-L.P."/>
            <person name="Puazo M.P."/>
            <person name="Quiroz J.Q."/>
            <person name="Rouhana J.R."/>
            <person name="Ruiz M.R."/>
            <person name="Ruiz S.-J.R."/>
            <person name="Saada N.S."/>
            <person name="Santibanez J.S."/>
            <person name="Scheel M.S."/>
            <person name="Schneider B.S."/>
            <person name="Simmons D.S."/>
            <person name="Sisson I.S."/>
            <person name="Tang L.-Y.T."/>
            <person name="Thornton R.T."/>
            <person name="Tisius J.T."/>
            <person name="Toledanes G.T."/>
            <person name="Trejos Z.T."/>
            <person name="Usmani K.U."/>
            <person name="Varghese R.V."/>
            <person name="Vattathil S.V."/>
            <person name="Vee V.V."/>
            <person name="Walker D.W."/>
            <person name="Weissenberger G.W."/>
            <person name="White C.W."/>
            <person name="Williams A.W."/>
            <person name="Woodworth J.W."/>
            <person name="Wright R.W."/>
            <person name="Zhu Y.Z."/>
            <person name="Han Y.H."/>
            <person name="Newsham I.N."/>
            <person name="Nazareth L.N."/>
            <person name="Worley K.W."/>
            <person name="Muzny D.M."/>
            <person name="Rogers J.R."/>
            <person name="Gibbs R.G."/>
        </authorList>
    </citation>
    <scope>NUCLEOTIDE SEQUENCE [LARGE SCALE GENOMIC DNA]</scope>
</reference>
<name>A0A8I5NFI7_PAPAN</name>
<evidence type="ECO:0000313" key="2">
    <source>
        <dbReference type="Proteomes" id="UP000028761"/>
    </source>
</evidence>
<accession>A0A8I5NFI7</accession>
<dbReference type="Ensembl" id="ENSPANT00000074278.1">
    <property type="protein sequence ID" value="ENSPANP00000053086.1"/>
    <property type="gene ID" value="ENSPANG00000042148.1"/>
</dbReference>
<proteinExistence type="predicted"/>
<reference evidence="1" key="2">
    <citation type="submission" date="2025-08" db="UniProtKB">
        <authorList>
            <consortium name="Ensembl"/>
        </authorList>
    </citation>
    <scope>IDENTIFICATION</scope>
</reference>
<dbReference type="Proteomes" id="UP000028761">
    <property type="component" value="Chromosome 3"/>
</dbReference>
<dbReference type="GeneTree" id="ENSGT00940000161627"/>